<protein>
    <recommendedName>
        <fullName evidence="4">DUF2178 domain-containing protein</fullName>
    </recommendedName>
</protein>
<keyword evidence="1" id="KW-0472">Membrane</keyword>
<feature type="transmembrane region" description="Helical" evidence="1">
    <location>
        <begin position="127"/>
        <end position="145"/>
    </location>
</feature>
<accession>A0A938XAM7</accession>
<reference evidence="2" key="1">
    <citation type="submission" date="2020-08" db="EMBL/GenBank/DDBJ databases">
        <authorList>
            <person name="Cejkova D."/>
            <person name="Kubasova T."/>
            <person name="Jahodarova E."/>
            <person name="Rychlik I."/>
        </authorList>
    </citation>
    <scope>NUCLEOTIDE SEQUENCE</scope>
    <source>
        <strain evidence="2">An582</strain>
    </source>
</reference>
<feature type="transmembrane region" description="Helical" evidence="1">
    <location>
        <begin position="49"/>
        <end position="72"/>
    </location>
</feature>
<name>A0A938XAM7_9CLOT</name>
<keyword evidence="1" id="KW-1133">Transmembrane helix</keyword>
<dbReference type="EMBL" id="JACJKS010000005">
    <property type="protein sequence ID" value="MBM6947956.1"/>
    <property type="molecule type" value="Genomic_DNA"/>
</dbReference>
<gene>
    <name evidence="2" type="ORF">H6A20_04660</name>
</gene>
<dbReference type="Proteomes" id="UP000705508">
    <property type="component" value="Unassembled WGS sequence"/>
</dbReference>
<comment type="caution">
    <text evidence="2">The sequence shown here is derived from an EMBL/GenBank/DDBJ whole genome shotgun (WGS) entry which is preliminary data.</text>
</comment>
<feature type="transmembrane region" description="Helical" evidence="1">
    <location>
        <begin position="101"/>
        <end position="121"/>
    </location>
</feature>
<reference evidence="2" key="2">
    <citation type="journal article" date="2021" name="Sci. Rep.">
        <title>The distribution of antibiotic resistance genes in chicken gut microbiota commensals.</title>
        <authorList>
            <person name="Juricova H."/>
            <person name="Matiasovicova J."/>
            <person name="Kubasova T."/>
            <person name="Cejkova D."/>
            <person name="Rychlik I."/>
        </authorList>
    </citation>
    <scope>NUCLEOTIDE SEQUENCE</scope>
    <source>
        <strain evidence="2">An582</strain>
    </source>
</reference>
<dbReference type="AlphaFoldDB" id="A0A938XAM7"/>
<keyword evidence="1" id="KW-0812">Transmembrane</keyword>
<evidence type="ECO:0000313" key="2">
    <source>
        <dbReference type="EMBL" id="MBM6947956.1"/>
    </source>
</evidence>
<evidence type="ECO:0000256" key="1">
    <source>
        <dbReference type="SAM" id="Phobius"/>
    </source>
</evidence>
<dbReference type="RefSeq" id="WP_204906009.1">
    <property type="nucleotide sequence ID" value="NZ_JACJKS010000005.1"/>
</dbReference>
<proteinExistence type="predicted"/>
<evidence type="ECO:0008006" key="4">
    <source>
        <dbReference type="Google" id="ProtNLM"/>
    </source>
</evidence>
<sequence length="149" mass="16172">MKEYRKKLRRQIKGMVLFLVVSVAVIVICGVSASKLDDNAHAASFVRGFQAGIFLVWAGASVYGIVSNVRALKDERKLRQRYIEAHDERAAAIQRESGRTAYVVGLGGLVTAGVAAGYFNITVFATLVAAAFFLAVTGAVTYRYFSGKM</sequence>
<evidence type="ECO:0000313" key="3">
    <source>
        <dbReference type="Proteomes" id="UP000705508"/>
    </source>
</evidence>
<organism evidence="2 3">
    <name type="scientific">Mordavella massiliensis</name>
    <dbReference type="NCBI Taxonomy" id="1871024"/>
    <lineage>
        <taxon>Bacteria</taxon>
        <taxon>Bacillati</taxon>
        <taxon>Bacillota</taxon>
        <taxon>Clostridia</taxon>
        <taxon>Eubacteriales</taxon>
        <taxon>Clostridiaceae</taxon>
        <taxon>Mordavella</taxon>
    </lineage>
</organism>